<dbReference type="GO" id="GO:0048137">
    <property type="term" value="P:spermatocyte division"/>
    <property type="evidence" value="ECO:0007669"/>
    <property type="project" value="TreeGrafter"/>
</dbReference>
<dbReference type="InterPro" id="IPR000571">
    <property type="entry name" value="Znf_CCCH"/>
</dbReference>
<keyword evidence="5" id="KW-0221">Differentiation</keyword>
<accession>A0AAD7X0H3</accession>
<keyword evidence="8" id="KW-0863">Zinc-finger</keyword>
<evidence type="ECO:0000256" key="3">
    <source>
        <dbReference type="ARBA" id="ARBA00016464"/>
    </source>
</evidence>
<name>A0AAD7X0H3_9TELE</name>
<dbReference type="GO" id="GO:0008270">
    <property type="term" value="F:zinc ion binding"/>
    <property type="evidence" value="ECO:0007669"/>
    <property type="project" value="UniProtKB-KW"/>
</dbReference>
<evidence type="ECO:0000256" key="2">
    <source>
        <dbReference type="ARBA" id="ARBA00004514"/>
    </source>
</evidence>
<protein>
    <recommendedName>
        <fullName evidence="3">Protein TOPAZ1</fullName>
    </recommendedName>
    <alternativeName>
        <fullName evidence="7">Testis- and ovary-specific PAZ domain-containing protein 1</fullName>
    </alternativeName>
</protein>
<evidence type="ECO:0000313" key="12">
    <source>
        <dbReference type="Proteomes" id="UP001221898"/>
    </source>
</evidence>
<dbReference type="AlphaFoldDB" id="A0AAD7X0H3"/>
<comment type="function">
    <text evidence="1">Important for normal spermatogenesis and male fertility. Specifically required for progression to the post-meiotic stages of spermatocyte development. Seems to be necessary for normal expression levels of a number of testis-expressed gene transcripts, although its role in this process is unclear.</text>
</comment>
<comment type="caution">
    <text evidence="11">The sequence shown here is derived from an EMBL/GenBank/DDBJ whole genome shotgun (WGS) entry which is preliminary data.</text>
</comment>
<evidence type="ECO:0000313" key="11">
    <source>
        <dbReference type="EMBL" id="KAJ8415708.1"/>
    </source>
</evidence>
<feature type="region of interest" description="Disordered" evidence="9">
    <location>
        <begin position="76"/>
        <end position="104"/>
    </location>
</feature>
<keyword evidence="6" id="KW-0744">Spermatogenesis</keyword>
<dbReference type="PANTHER" id="PTHR35671">
    <property type="entry name" value="PROTEIN TOPAZ1"/>
    <property type="match status" value="1"/>
</dbReference>
<evidence type="ECO:0000256" key="8">
    <source>
        <dbReference type="PROSITE-ProRule" id="PRU00723"/>
    </source>
</evidence>
<dbReference type="InterPro" id="IPR038952">
    <property type="entry name" value="TOPAZ1"/>
</dbReference>
<evidence type="ECO:0000259" key="10">
    <source>
        <dbReference type="PROSITE" id="PS50103"/>
    </source>
</evidence>
<keyword evidence="12" id="KW-1185">Reference proteome</keyword>
<organism evidence="11 12">
    <name type="scientific">Aldrovandia affinis</name>
    <dbReference type="NCBI Taxonomy" id="143900"/>
    <lineage>
        <taxon>Eukaryota</taxon>
        <taxon>Metazoa</taxon>
        <taxon>Chordata</taxon>
        <taxon>Craniata</taxon>
        <taxon>Vertebrata</taxon>
        <taxon>Euteleostomi</taxon>
        <taxon>Actinopterygii</taxon>
        <taxon>Neopterygii</taxon>
        <taxon>Teleostei</taxon>
        <taxon>Notacanthiformes</taxon>
        <taxon>Halosauridae</taxon>
        <taxon>Aldrovandia</taxon>
    </lineage>
</organism>
<feature type="region of interest" description="Disordered" evidence="9">
    <location>
        <begin position="221"/>
        <end position="249"/>
    </location>
</feature>
<gene>
    <name evidence="11" type="ORF">AAFF_G00402650</name>
</gene>
<reference evidence="11" key="1">
    <citation type="journal article" date="2023" name="Science">
        <title>Genome structures resolve the early diversification of teleost fishes.</title>
        <authorList>
            <person name="Parey E."/>
            <person name="Louis A."/>
            <person name="Montfort J."/>
            <person name="Bouchez O."/>
            <person name="Roques C."/>
            <person name="Iampietro C."/>
            <person name="Lluch J."/>
            <person name="Castinel A."/>
            <person name="Donnadieu C."/>
            <person name="Desvignes T."/>
            <person name="Floi Bucao C."/>
            <person name="Jouanno E."/>
            <person name="Wen M."/>
            <person name="Mejri S."/>
            <person name="Dirks R."/>
            <person name="Jansen H."/>
            <person name="Henkel C."/>
            <person name="Chen W.J."/>
            <person name="Zahm M."/>
            <person name="Cabau C."/>
            <person name="Klopp C."/>
            <person name="Thompson A.W."/>
            <person name="Robinson-Rechavi M."/>
            <person name="Braasch I."/>
            <person name="Lecointre G."/>
            <person name="Bobe J."/>
            <person name="Postlethwait J.H."/>
            <person name="Berthelot C."/>
            <person name="Roest Crollius H."/>
            <person name="Guiguen Y."/>
        </authorList>
    </citation>
    <scope>NUCLEOTIDE SEQUENCE</scope>
    <source>
        <strain evidence="11">NC1722</strain>
    </source>
</reference>
<dbReference type="PROSITE" id="PS50103">
    <property type="entry name" value="ZF_C3H1"/>
    <property type="match status" value="1"/>
</dbReference>
<dbReference type="InterPro" id="IPR029435">
    <property type="entry name" value="TOPAZ1_dom"/>
</dbReference>
<feature type="compositionally biased region" description="Polar residues" evidence="9">
    <location>
        <begin position="221"/>
        <end position="237"/>
    </location>
</feature>
<proteinExistence type="predicted"/>
<dbReference type="GO" id="GO:0005829">
    <property type="term" value="C:cytosol"/>
    <property type="evidence" value="ECO:0007669"/>
    <property type="project" value="UniProtKB-SubCell"/>
</dbReference>
<evidence type="ECO:0000256" key="7">
    <source>
        <dbReference type="ARBA" id="ARBA00031943"/>
    </source>
</evidence>
<feature type="domain" description="C3H1-type" evidence="10">
    <location>
        <begin position="556"/>
        <end position="584"/>
    </location>
</feature>
<dbReference type="GO" id="GO:0030154">
    <property type="term" value="P:cell differentiation"/>
    <property type="evidence" value="ECO:0007669"/>
    <property type="project" value="UniProtKB-KW"/>
</dbReference>
<feature type="compositionally biased region" description="Polar residues" evidence="9">
    <location>
        <begin position="1158"/>
        <end position="1168"/>
    </location>
</feature>
<evidence type="ECO:0000256" key="6">
    <source>
        <dbReference type="ARBA" id="ARBA00022871"/>
    </source>
</evidence>
<sequence length="1168" mass="129529">MTNHVLMVGSEESMPSGQSDRHGEREDESEGPDSSCRRTTPSQALARPSCARAYISWPFSQRGSSTKVWNVSATGAPASGPSANTVSSGTLSDSPVPGSSVTDTTVSRNATLCCEMKDDDRGIQAGTEHVRTSETNGSISEKSPRLVNGSIESDQITFELGHRGPTIEAAELQRGPISCSLEAGHPSDVVLEQGVSRVEKVESQAREPDILWRQESQQFRNPLKKYSSSGDQVENPTSPYPPALSRPLNGIMEPSLFQSTWERHSTPAGLAQAGHLSAVSETQNLRALLKVSTAFPQGCSEDDASSVSSSDELVDEALAPCGEIMCEIQDAYAGPCQERSCHGPAHEEEGPSREAIDLLKAYEQDAIVLDVIQDDPELFGIISEERMVAAVVKSETPLVSRAFRPVKMPAVQTNHRITWNSEISATGNDDIGQHDLKKEGRSILPFLTDGNWENLCFDGERPLLNGRAGNGFHMDGSLPSQKGTTDSTQDSVSDWLWTEFDTSVQGDACLNSAKASTSDETSDEGLEGDTMQANKIKDPSRQSVPWAAGSFRDQSENCEKYCKFYFSERHCCFRKECWFRHLPREGDERFCMDAVQRLCSVEKLSHLQRAAAVFTGYYEKCPPGVHFASHVLKSLLSALLSQDDVKDLLSVLRVMTPYKILPPVEFILVVYEHVSWWGLYLAIPDLIDVTAKSVEAGLVLSVENFEYMQRRLELLVTPRDQMDLFLSVKHRVLETPVTLKPEVGELATALAEVECCREQQDWVKLGDVFRSVCRSNPSLTELNRLSESIAMALLRDCPPSSPLPFCRFVEAVCQGSSIGGLVKSLLGRISVSLMFRYYKTQQWTKGKRLLDTLNASKVNYSTLKGLFTGESDVSRCRVVSMATEVFLSCGGVESALCALRDNEWIVRSPLWQCEEADVQHRRGVLCRLAEGTTQKDMFVETLEVLTKLTDLQDPKVDVSQYNIIFHRHLNACLEKHNLTVASNMVELMFQKKILVDVCLLRFLIHKLGKQNAWQNVRSLYKSALSTGCYPQTQVNKYCRLLPVPCTLSEIEMILAIEMFMVTNASDIQNPGFFPHALQVVLKRKRGPPLGSQNDYHAASRRLLSAAQTANPKLVIKYATVNLSREQVFTLDSLSAYKWLAQNMNWVSKDWPPSDSKPETNVSPQSLSS</sequence>
<evidence type="ECO:0000256" key="1">
    <source>
        <dbReference type="ARBA" id="ARBA00002132"/>
    </source>
</evidence>
<keyword evidence="8" id="KW-0479">Metal-binding</keyword>
<dbReference type="PANTHER" id="PTHR35671:SF1">
    <property type="entry name" value="PROTEIN TOPAZ1"/>
    <property type="match status" value="1"/>
</dbReference>
<dbReference type="Proteomes" id="UP001221898">
    <property type="component" value="Unassembled WGS sequence"/>
</dbReference>
<evidence type="ECO:0000256" key="9">
    <source>
        <dbReference type="SAM" id="MobiDB-lite"/>
    </source>
</evidence>
<evidence type="ECO:0000256" key="5">
    <source>
        <dbReference type="ARBA" id="ARBA00022782"/>
    </source>
</evidence>
<keyword evidence="4" id="KW-0963">Cytoplasm</keyword>
<dbReference type="Pfam" id="PF14669">
    <property type="entry name" value="Asp_Glu_race_2"/>
    <property type="match status" value="1"/>
</dbReference>
<keyword evidence="8" id="KW-0862">Zinc</keyword>
<feature type="region of interest" description="Disordered" evidence="9">
    <location>
        <begin position="1"/>
        <end position="45"/>
    </location>
</feature>
<feature type="compositionally biased region" description="Polar residues" evidence="9">
    <location>
        <begin position="84"/>
        <end position="104"/>
    </location>
</feature>
<feature type="region of interest" description="Disordered" evidence="9">
    <location>
        <begin position="1149"/>
        <end position="1168"/>
    </location>
</feature>
<comment type="subcellular location">
    <subcellularLocation>
        <location evidence="2">Cytoplasm</location>
        <location evidence="2">Cytosol</location>
    </subcellularLocation>
</comment>
<dbReference type="EMBL" id="JAINUG010000008">
    <property type="protein sequence ID" value="KAJ8415708.1"/>
    <property type="molecule type" value="Genomic_DNA"/>
</dbReference>
<evidence type="ECO:0000256" key="4">
    <source>
        <dbReference type="ARBA" id="ARBA00022490"/>
    </source>
</evidence>
<feature type="zinc finger region" description="C3H1-type" evidence="8">
    <location>
        <begin position="556"/>
        <end position="584"/>
    </location>
</feature>